<dbReference type="Proteomes" id="UP001597097">
    <property type="component" value="Unassembled WGS sequence"/>
</dbReference>
<evidence type="ECO:0000313" key="1">
    <source>
        <dbReference type="EMBL" id="MFD1545779.1"/>
    </source>
</evidence>
<keyword evidence="2" id="KW-1185">Reference proteome</keyword>
<evidence type="ECO:0008006" key="3">
    <source>
        <dbReference type="Google" id="ProtNLM"/>
    </source>
</evidence>
<comment type="caution">
    <text evidence="1">The sequence shown here is derived from an EMBL/GenBank/DDBJ whole genome shotgun (WGS) entry which is preliminary data.</text>
</comment>
<sequence>MARIVGIDGCDPQLAPPAFREVVWLRGLQKVLGCSVGEVGFADDFSHVSLAGILSPRRSQERTGADSNMAERMTFTGAFNFAAQLLRYLSDVRIRRQAREHVADGVTDDTRVVIAHSLGSVAAYEALTAMPVHNVELFITLGSPLGMRGLFFDRLESTNSGKRKKWPQGLGKWVNIAGRRDPITVVRRLRPLFGSGDQIEDVLIDCAPARHWVGSYLTSPETGRAIVEGFAASLP</sequence>
<organism evidence="1 2">
    <name type="scientific">Nonomuraea guangzhouensis</name>
    <dbReference type="NCBI Taxonomy" id="1291555"/>
    <lineage>
        <taxon>Bacteria</taxon>
        <taxon>Bacillati</taxon>
        <taxon>Actinomycetota</taxon>
        <taxon>Actinomycetes</taxon>
        <taxon>Streptosporangiales</taxon>
        <taxon>Streptosporangiaceae</taxon>
        <taxon>Nonomuraea</taxon>
    </lineage>
</organism>
<dbReference type="RefSeq" id="WP_219539479.1">
    <property type="nucleotide sequence ID" value="NZ_JAHKRM010000063.1"/>
</dbReference>
<proteinExistence type="predicted"/>
<evidence type="ECO:0000313" key="2">
    <source>
        <dbReference type="Proteomes" id="UP001597097"/>
    </source>
</evidence>
<reference evidence="2" key="1">
    <citation type="journal article" date="2019" name="Int. J. Syst. Evol. Microbiol.">
        <title>The Global Catalogue of Microorganisms (GCM) 10K type strain sequencing project: providing services to taxonomists for standard genome sequencing and annotation.</title>
        <authorList>
            <consortium name="The Broad Institute Genomics Platform"/>
            <consortium name="The Broad Institute Genome Sequencing Center for Infectious Disease"/>
            <person name="Wu L."/>
            <person name="Ma J."/>
        </authorList>
    </citation>
    <scope>NUCLEOTIDE SEQUENCE [LARGE SCALE GENOMIC DNA]</scope>
    <source>
        <strain evidence="2">CGMCC 1.15399</strain>
    </source>
</reference>
<name>A0ABW4GTX2_9ACTN</name>
<gene>
    <name evidence="1" type="ORF">ACFSJ0_52665</name>
</gene>
<dbReference type="EMBL" id="JBHUCM010000050">
    <property type="protein sequence ID" value="MFD1545779.1"/>
    <property type="molecule type" value="Genomic_DNA"/>
</dbReference>
<protein>
    <recommendedName>
        <fullName evidence="3">Alpha/beta hydrolase</fullName>
    </recommendedName>
</protein>
<accession>A0ABW4GTX2</accession>